<reference evidence="11 12" key="1">
    <citation type="journal article" date="2002" name="J. Gen. Virol.">
        <title>Nucleotide sequence of a ssRNA phage from Acinetobacter: kinship to coliphages.</title>
        <authorList>
            <person name="Klovins J."/>
            <person name="Overbeek G.P."/>
            <person name="van den Worm S.H."/>
            <person name="Ackermann H.W."/>
            <person name="van Duin J."/>
        </authorList>
    </citation>
    <scope>NUCLEOTIDE SEQUENCE</scope>
</reference>
<feature type="binding site" evidence="9">
    <location>
        <position position="346"/>
    </location>
    <ligand>
        <name>Mg(2+)</name>
        <dbReference type="ChEBI" id="CHEBI:18420"/>
        <label>2</label>
    </ligand>
</feature>
<protein>
    <recommendedName>
        <fullName evidence="1">RNA-directed RNA polymerase</fullName>
        <ecNumber evidence="1">2.7.7.48</ecNumber>
    </recommendedName>
    <alternativeName>
        <fullName evidence="7">RNA replicase beta chain</fullName>
    </alternativeName>
</protein>
<dbReference type="KEGG" id="vg:956336"/>
<dbReference type="PROSITE" id="PS50522">
    <property type="entry name" value="RDRP_PHAGE"/>
    <property type="match status" value="1"/>
</dbReference>
<keyword evidence="5" id="KW-0547">Nucleotide-binding</keyword>
<dbReference type="SMR" id="Q9AZ41"/>
<dbReference type="GO" id="GO:0046872">
    <property type="term" value="F:metal ion binding"/>
    <property type="evidence" value="ECO:0007669"/>
    <property type="project" value="UniProtKB-KW"/>
</dbReference>
<dbReference type="GO" id="GO:0000166">
    <property type="term" value="F:nucleotide binding"/>
    <property type="evidence" value="ECO:0007669"/>
    <property type="project" value="UniProtKB-KW"/>
</dbReference>
<evidence type="ECO:0000256" key="2">
    <source>
        <dbReference type="ARBA" id="ARBA00022484"/>
    </source>
</evidence>
<dbReference type="InterPro" id="IPR005093">
    <property type="entry name" value="RNArep_beta"/>
</dbReference>
<sequence length="590" mass="66543">MLNACDQLKSTSIPAFQSNVLSDVLSLSDAADITVKHRIVSKFGEPAGSSLRDVAFNNYKLFEQHLGSIPQITNLWQEGKEFFFLRKAKANLGKWLKTFKLDYNSITVEFTPGESYTSATGHVSVFAKLSNLAHWTCTADVVDDVCHLVYYNRGLKAAARKHIGLMVPIEGESGFDTFSRHLMGVISIVPGARGASVPKNQETDRFIDVEPTFNMILQRWVAGEITRCLTLAKNHLGASRNINGKVVFHDAQELHKEMIRDLSYATIDFSNASDSVLLWVVQLLFPKHVSYVLTQYRSSTVQLGSDLIEPNKLSSMGNGFTFEVMTLLLLSIGRIFDPTCRVYGDDVIIKAEVADDFINTVSSIAFMTNNKKTFLKGLFRESCGAFQFDTFDIQSFEFEWADNFTDVIAICNKLKLIIDAAQCNEAVIAILRNAHTVICECIPVLCKGPQPPDFNLFLSQYVYDDNWKKKQMKSDLAITKLNRLVDKQWGFFSATHHHPEELCYVNIPVYVPRRDSVHAGQNLFVDLSNLYALRFTKSTVRGKGKWVNVPHWVTPVGSIYRASRIRQQYPNIGELPTCYWSPHQLDLITS</sequence>
<feature type="binding site" evidence="9">
    <location>
        <position position="268"/>
    </location>
    <ligand>
        <name>Mg(2+)</name>
        <dbReference type="ChEBI" id="CHEBI:18420"/>
        <label>2</label>
    </ligand>
</feature>
<keyword evidence="9" id="KW-0479">Metal-binding</keyword>
<evidence type="ECO:0000256" key="6">
    <source>
        <dbReference type="ARBA" id="ARBA00022953"/>
    </source>
</evidence>
<evidence type="ECO:0000256" key="7">
    <source>
        <dbReference type="ARBA" id="ARBA00030248"/>
    </source>
</evidence>
<name>Q9AZ41_9VIRU</name>
<comment type="cofactor">
    <cofactor evidence="9">
        <name>Mg(2+)</name>
        <dbReference type="ChEBI" id="CHEBI:18420"/>
    </cofactor>
    <text evidence="9">Binds 2 Mg(2+) per subunit.</text>
</comment>
<keyword evidence="6" id="KW-0693">Viral RNA replication</keyword>
<keyword evidence="12" id="KW-1185">Reference proteome</keyword>
<evidence type="ECO:0000256" key="5">
    <source>
        <dbReference type="ARBA" id="ARBA00022741"/>
    </source>
</evidence>
<evidence type="ECO:0000256" key="9">
    <source>
        <dbReference type="PIRSR" id="PIRSR605093-1"/>
    </source>
</evidence>
<keyword evidence="9" id="KW-0460">Magnesium</keyword>
<organism evidence="11 12">
    <name type="scientific">Acinetobacter phage AP205</name>
    <dbReference type="NCBI Taxonomy" id="154784"/>
    <lineage>
        <taxon>Viruses</taxon>
        <taxon>Riboviria</taxon>
        <taxon>Orthornavirae</taxon>
        <taxon>Lenarviricota</taxon>
        <taxon>Leviviricetes</taxon>
        <taxon>Norzivirales</taxon>
        <taxon>Duinviridae</taxon>
        <taxon>Apeevirus</taxon>
        <taxon>Apeevirus quebecense</taxon>
    </lineage>
</organism>
<dbReference type="GeneID" id="956336"/>
<comment type="catalytic activity">
    <reaction evidence="8">
        <text>RNA(n) + a ribonucleoside 5'-triphosphate = RNA(n+1) + diphosphate</text>
        <dbReference type="Rhea" id="RHEA:21248"/>
        <dbReference type="Rhea" id="RHEA-COMP:14527"/>
        <dbReference type="Rhea" id="RHEA-COMP:17342"/>
        <dbReference type="ChEBI" id="CHEBI:33019"/>
        <dbReference type="ChEBI" id="CHEBI:61557"/>
        <dbReference type="ChEBI" id="CHEBI:140395"/>
        <dbReference type="EC" id="2.7.7.48"/>
    </reaction>
</comment>
<keyword evidence="3" id="KW-0808">Transferase</keyword>
<keyword evidence="2" id="KW-0696">RNA-directed RNA polymerase</keyword>
<accession>Q9AZ41</accession>
<evidence type="ECO:0000256" key="3">
    <source>
        <dbReference type="ARBA" id="ARBA00022679"/>
    </source>
</evidence>
<evidence type="ECO:0000259" key="10">
    <source>
        <dbReference type="PROSITE" id="PS50522"/>
    </source>
</evidence>
<feature type="domain" description="RdRp catalytic" evidence="10">
    <location>
        <begin position="253"/>
        <end position="377"/>
    </location>
</feature>
<dbReference type="GO" id="GO:0003968">
    <property type="term" value="F:RNA-directed RNA polymerase activity"/>
    <property type="evidence" value="ECO:0007669"/>
    <property type="project" value="UniProtKB-KW"/>
</dbReference>
<dbReference type="EC" id="2.7.7.48" evidence="1"/>
<evidence type="ECO:0000256" key="1">
    <source>
        <dbReference type="ARBA" id="ARBA00012494"/>
    </source>
</evidence>
<dbReference type="RefSeq" id="NP_085473.1">
    <property type="nucleotide sequence ID" value="NC_002700.2"/>
</dbReference>
<dbReference type="InterPro" id="IPR007096">
    <property type="entry name" value="RNA-dir_Rpol_cat_phage"/>
</dbReference>
<dbReference type="Pfam" id="PF03431">
    <property type="entry name" value="RNA_replicase_B"/>
    <property type="match status" value="1"/>
</dbReference>
<dbReference type="EMBL" id="AF334111">
    <property type="protein sequence ID" value="AAK20391.1"/>
    <property type="molecule type" value="Genomic_RNA"/>
</dbReference>
<dbReference type="Proteomes" id="UP000001046">
    <property type="component" value="Segment"/>
</dbReference>
<dbReference type="GO" id="GO:0039694">
    <property type="term" value="P:viral RNA genome replication"/>
    <property type="evidence" value="ECO:0007669"/>
    <property type="project" value="InterPro"/>
</dbReference>
<evidence type="ECO:0000256" key="8">
    <source>
        <dbReference type="ARBA" id="ARBA00048744"/>
    </source>
</evidence>
<keyword evidence="4" id="KW-0548">Nucleotidyltransferase</keyword>
<evidence type="ECO:0000313" key="11">
    <source>
        <dbReference type="EMBL" id="AAK20391.1"/>
    </source>
</evidence>
<evidence type="ECO:0000256" key="4">
    <source>
        <dbReference type="ARBA" id="ARBA00022695"/>
    </source>
</evidence>
<evidence type="ECO:0000313" key="12">
    <source>
        <dbReference type="Proteomes" id="UP000001046"/>
    </source>
</evidence>
<proteinExistence type="predicted"/>
<feature type="binding site" evidence="9">
    <location>
        <position position="345"/>
    </location>
    <ligand>
        <name>Mg(2+)</name>
        <dbReference type="ChEBI" id="CHEBI:18420"/>
        <label>2</label>
    </ligand>
</feature>
<dbReference type="OrthoDB" id="10751at10239"/>